<dbReference type="Proteomes" id="UP000257039">
    <property type="component" value="Unassembled WGS sequence"/>
</dbReference>
<dbReference type="AlphaFoldDB" id="A0A4P9VNJ5"/>
<evidence type="ECO:0000256" key="1">
    <source>
        <dbReference type="SAM" id="SignalP"/>
    </source>
</evidence>
<evidence type="ECO:0008006" key="4">
    <source>
        <dbReference type="Google" id="ProtNLM"/>
    </source>
</evidence>
<feature type="chain" id="PRO_5020463382" description="Lipoprotein" evidence="1">
    <location>
        <begin position="26"/>
        <end position="131"/>
    </location>
</feature>
<protein>
    <recommendedName>
        <fullName evidence="4">Lipoprotein</fullName>
    </recommendedName>
</protein>
<reference evidence="2 3" key="1">
    <citation type="submission" date="2017-04" db="EMBL/GenBank/DDBJ databases">
        <title>Draft genome sequence of Zooshikella ganghwensis VG4 isolated from Red Sea sediments.</title>
        <authorList>
            <person name="Rehman Z."/>
            <person name="Alam I."/>
            <person name="Kamau A."/>
            <person name="Bajic V."/>
            <person name="Leiknes T."/>
        </authorList>
    </citation>
    <scope>NUCLEOTIDE SEQUENCE [LARGE SCALE GENOMIC DNA]</scope>
    <source>
        <strain evidence="2 3">VG4</strain>
    </source>
</reference>
<evidence type="ECO:0000313" key="2">
    <source>
        <dbReference type="EMBL" id="RDH44037.1"/>
    </source>
</evidence>
<keyword evidence="1" id="KW-0732">Signal</keyword>
<organism evidence="2 3">
    <name type="scientific">Zooshikella ganghwensis</name>
    <dbReference type="NCBI Taxonomy" id="202772"/>
    <lineage>
        <taxon>Bacteria</taxon>
        <taxon>Pseudomonadati</taxon>
        <taxon>Pseudomonadota</taxon>
        <taxon>Gammaproteobacteria</taxon>
        <taxon>Oceanospirillales</taxon>
        <taxon>Zooshikellaceae</taxon>
        <taxon>Zooshikella</taxon>
    </lineage>
</organism>
<feature type="signal peptide" evidence="1">
    <location>
        <begin position="1"/>
        <end position="25"/>
    </location>
</feature>
<proteinExistence type="predicted"/>
<dbReference type="PROSITE" id="PS51257">
    <property type="entry name" value="PROKAR_LIPOPROTEIN"/>
    <property type="match status" value="1"/>
</dbReference>
<keyword evidence="3" id="KW-1185">Reference proteome</keyword>
<dbReference type="RefSeq" id="WP_094787255.1">
    <property type="nucleotide sequence ID" value="NZ_NDXW01000001.1"/>
</dbReference>
<gene>
    <name evidence="2" type="ORF">B9G39_11585</name>
</gene>
<sequence>MKLMVSMLTMLLVSGCHLLSTQATLDPAYRDYFLQDHQRQCKRAADNSGDPRVCPCVANRMLNELPAQTHDWLQQAFIIRQQQPSISHDAMLEQLAKTTGKTSHELQSAIEQSLGKTFVEAQAICVRRSQE</sequence>
<dbReference type="EMBL" id="NDXW01000001">
    <property type="protein sequence ID" value="RDH44037.1"/>
    <property type="molecule type" value="Genomic_DNA"/>
</dbReference>
<comment type="caution">
    <text evidence="2">The sequence shown here is derived from an EMBL/GenBank/DDBJ whole genome shotgun (WGS) entry which is preliminary data.</text>
</comment>
<evidence type="ECO:0000313" key="3">
    <source>
        <dbReference type="Proteomes" id="UP000257039"/>
    </source>
</evidence>
<accession>A0A4P9VNJ5</accession>
<name>A0A4P9VNJ5_9GAMM</name>